<evidence type="ECO:0000313" key="3">
    <source>
        <dbReference type="Proteomes" id="UP000266177"/>
    </source>
</evidence>
<comment type="caution">
    <text evidence="2">The sequence shown here is derived from an EMBL/GenBank/DDBJ whole genome shotgun (WGS) entry which is preliminary data.</text>
</comment>
<keyword evidence="1" id="KW-0175">Coiled coil</keyword>
<dbReference type="EMBL" id="QYZD01000039">
    <property type="protein sequence ID" value="RJG19115.1"/>
    <property type="molecule type" value="Genomic_DNA"/>
</dbReference>
<gene>
    <name evidence="2" type="ORF">DQX05_25965</name>
</gene>
<dbReference type="Proteomes" id="UP000266177">
    <property type="component" value="Unassembled WGS sequence"/>
</dbReference>
<dbReference type="InterPro" id="IPR019673">
    <property type="entry name" value="Spore_germination_GerPC"/>
</dbReference>
<evidence type="ECO:0000313" key="2">
    <source>
        <dbReference type="EMBL" id="RJG19115.1"/>
    </source>
</evidence>
<dbReference type="OrthoDB" id="2991331at2"/>
<evidence type="ECO:0000256" key="1">
    <source>
        <dbReference type="SAM" id="Coils"/>
    </source>
</evidence>
<dbReference type="AlphaFoldDB" id="A0A3A3GBB1"/>
<protein>
    <submittedName>
        <fullName evidence="2">Uncharacterized protein</fullName>
    </submittedName>
</protein>
<name>A0A3A3GBB1_PANTH</name>
<accession>A0A3A3GBB1</accession>
<proteinExistence type="predicted"/>
<dbReference type="Pfam" id="PF10737">
    <property type="entry name" value="GerPC"/>
    <property type="match status" value="1"/>
</dbReference>
<feature type="coiled-coil region" evidence="1">
    <location>
        <begin position="19"/>
        <end position="46"/>
    </location>
</feature>
<reference evidence="2 3" key="1">
    <citation type="submission" date="2018-09" db="EMBL/GenBank/DDBJ databases">
        <title>Paenibacillus SK2017-BO5.</title>
        <authorList>
            <person name="Piskunova J.V."/>
            <person name="Dubiley S.A."/>
            <person name="Severinov K.V."/>
        </authorList>
    </citation>
    <scope>NUCLEOTIDE SEQUENCE [LARGE SCALE GENOMIC DNA]</scope>
    <source>
        <strain evidence="2 3">BO5</strain>
    </source>
</reference>
<organism evidence="2 3">
    <name type="scientific">Paenibacillus thiaminolyticus</name>
    <name type="common">Bacillus thiaminolyticus</name>
    <dbReference type="NCBI Taxonomy" id="49283"/>
    <lineage>
        <taxon>Bacteria</taxon>
        <taxon>Bacillati</taxon>
        <taxon>Bacillota</taxon>
        <taxon>Bacilli</taxon>
        <taxon>Bacillales</taxon>
        <taxon>Paenibacillaceae</taxon>
        <taxon>Paenibacillus</taxon>
    </lineage>
</organism>
<sequence>MNHASQEWNHYLNQLHNYIQWQASKIDNLEKKLEEVNKELAGLQNKKPISIDKIEYRFDQLKIENLNGTLVIGVTPEGVKSIEDMAAQGCSWTHSANDKSSDLNRSVSKIIEQYVDSSVPDIIDSTAKLHQTMVNHEYRQRMISDLQKQMNGRIQYYMGQMDEYSANHPALAKDQIVDKVKNDIHIAIDKHIGTITKGAQHPHANDSHQ</sequence>